<dbReference type="EMBL" id="JADBJN010000001">
    <property type="protein sequence ID" value="KAG5682831.1"/>
    <property type="molecule type" value="Genomic_DNA"/>
</dbReference>
<evidence type="ECO:0000256" key="1">
    <source>
        <dbReference type="SAM" id="MobiDB-lite"/>
    </source>
</evidence>
<comment type="caution">
    <text evidence="2">The sequence shown here is derived from an EMBL/GenBank/DDBJ whole genome shotgun (WGS) entry which is preliminary data.</text>
</comment>
<dbReference type="InterPro" id="IPR024887">
    <property type="entry name" value="Ashwin"/>
</dbReference>
<feature type="compositionally biased region" description="Basic and acidic residues" evidence="1">
    <location>
        <begin position="100"/>
        <end position="115"/>
    </location>
</feature>
<reference evidence="2" key="1">
    <citation type="submission" date="2021-03" db="EMBL/GenBank/DDBJ databases">
        <title>Chromosome level genome of the anhydrobiotic midge Polypedilum vanderplanki.</title>
        <authorList>
            <person name="Yoshida Y."/>
            <person name="Kikawada T."/>
            <person name="Gusev O."/>
        </authorList>
    </citation>
    <scope>NUCLEOTIDE SEQUENCE</scope>
    <source>
        <strain evidence="2">NIAS01</strain>
        <tissue evidence="2">Whole body or cell culture</tissue>
    </source>
</reference>
<keyword evidence="3" id="KW-1185">Reference proteome</keyword>
<evidence type="ECO:0000313" key="3">
    <source>
        <dbReference type="Proteomes" id="UP001107558"/>
    </source>
</evidence>
<dbReference type="AlphaFoldDB" id="A0A9J6CLX0"/>
<protein>
    <recommendedName>
        <fullName evidence="4">Ashwin</fullName>
    </recommendedName>
</protein>
<proteinExistence type="predicted"/>
<evidence type="ECO:0000313" key="2">
    <source>
        <dbReference type="EMBL" id="KAG5682831.1"/>
    </source>
</evidence>
<dbReference type="Pfam" id="PF15323">
    <property type="entry name" value="Ashwin"/>
    <property type="match status" value="1"/>
</dbReference>
<sequence>MDNNDLLHPNLLRNDQLVQIIRERQLNINNLENLSRYELLELFKKYILPKPQRLKKGCNSKLQEVSSTNHLVNKVKRIKINHTASNNSCQVHHIELRDTNLKRNHEDHNAIDNKPKRQRIQWP</sequence>
<dbReference type="OrthoDB" id="10071059at2759"/>
<gene>
    <name evidence="2" type="ORF">PVAND_012155</name>
</gene>
<dbReference type="Proteomes" id="UP001107558">
    <property type="component" value="Chromosome 1"/>
</dbReference>
<evidence type="ECO:0008006" key="4">
    <source>
        <dbReference type="Google" id="ProtNLM"/>
    </source>
</evidence>
<dbReference type="GO" id="GO:0072669">
    <property type="term" value="C:tRNA-splicing ligase complex"/>
    <property type="evidence" value="ECO:0007669"/>
    <property type="project" value="InterPro"/>
</dbReference>
<dbReference type="GO" id="GO:0048598">
    <property type="term" value="P:embryonic morphogenesis"/>
    <property type="evidence" value="ECO:0007669"/>
    <property type="project" value="InterPro"/>
</dbReference>
<organism evidence="2 3">
    <name type="scientific">Polypedilum vanderplanki</name>
    <name type="common">Sleeping chironomid midge</name>
    <dbReference type="NCBI Taxonomy" id="319348"/>
    <lineage>
        <taxon>Eukaryota</taxon>
        <taxon>Metazoa</taxon>
        <taxon>Ecdysozoa</taxon>
        <taxon>Arthropoda</taxon>
        <taxon>Hexapoda</taxon>
        <taxon>Insecta</taxon>
        <taxon>Pterygota</taxon>
        <taxon>Neoptera</taxon>
        <taxon>Endopterygota</taxon>
        <taxon>Diptera</taxon>
        <taxon>Nematocera</taxon>
        <taxon>Chironomoidea</taxon>
        <taxon>Chironomidae</taxon>
        <taxon>Chironominae</taxon>
        <taxon>Polypedilum</taxon>
        <taxon>Polypedilum</taxon>
    </lineage>
</organism>
<accession>A0A9J6CLX0</accession>
<feature type="region of interest" description="Disordered" evidence="1">
    <location>
        <begin position="100"/>
        <end position="123"/>
    </location>
</feature>
<name>A0A9J6CLX0_POLVA</name>